<dbReference type="AlphaFoldDB" id="A0A1H9ELS5"/>
<organism evidence="1 2">
    <name type="scientific">Neolewinella agarilytica</name>
    <dbReference type="NCBI Taxonomy" id="478744"/>
    <lineage>
        <taxon>Bacteria</taxon>
        <taxon>Pseudomonadati</taxon>
        <taxon>Bacteroidota</taxon>
        <taxon>Saprospiria</taxon>
        <taxon>Saprospirales</taxon>
        <taxon>Lewinellaceae</taxon>
        <taxon>Neolewinella</taxon>
    </lineage>
</organism>
<dbReference type="Proteomes" id="UP000199021">
    <property type="component" value="Unassembled WGS sequence"/>
</dbReference>
<reference evidence="2" key="1">
    <citation type="submission" date="2016-10" db="EMBL/GenBank/DDBJ databases">
        <authorList>
            <person name="Varghese N."/>
            <person name="Submissions S."/>
        </authorList>
    </citation>
    <scope>NUCLEOTIDE SEQUENCE [LARGE SCALE GENOMIC DNA]</scope>
    <source>
        <strain evidence="2">DSM 24740</strain>
    </source>
</reference>
<dbReference type="InParanoid" id="A0A1H9ELS5"/>
<dbReference type="RefSeq" id="WP_090167216.1">
    <property type="nucleotide sequence ID" value="NZ_FOFB01000007.1"/>
</dbReference>
<dbReference type="STRING" id="478744.SAMN05444359_107107"/>
<name>A0A1H9ELS5_9BACT</name>
<proteinExistence type="predicted"/>
<sequence>MKIYLPFLLLVGLLYAGCNKQVCRDCPGFTYDAEGFLPDYGAEEIRFRTSDGDTTVFERLRVQTSEPAPVCSVSADEERDIDCNEISEVQYRNAAVGIDLTMNFNQVLSIRNTPEQTVLSFFWKDITQSEFNRTHAVLVVPNIVLDGELALLRDSITIGGQMYTDVLELRQDATAFAVLPFLSNSGRFTSIMLKEGVGLLRLQDVDGKVYVKID</sequence>
<accession>A0A1H9ELS5</accession>
<protein>
    <submittedName>
        <fullName evidence="1">Uncharacterized protein</fullName>
    </submittedName>
</protein>
<evidence type="ECO:0000313" key="2">
    <source>
        <dbReference type="Proteomes" id="UP000199021"/>
    </source>
</evidence>
<evidence type="ECO:0000313" key="1">
    <source>
        <dbReference type="EMBL" id="SEQ25958.1"/>
    </source>
</evidence>
<gene>
    <name evidence="1" type="ORF">SAMN05444359_107107</name>
</gene>
<dbReference type="EMBL" id="FOFB01000007">
    <property type="protein sequence ID" value="SEQ25958.1"/>
    <property type="molecule type" value="Genomic_DNA"/>
</dbReference>
<keyword evidence="2" id="KW-1185">Reference proteome</keyword>
<dbReference type="OrthoDB" id="9878411at2"/>